<evidence type="ECO:0000256" key="2">
    <source>
        <dbReference type="ARBA" id="ARBA00022840"/>
    </source>
</evidence>
<dbReference type="SUPFAM" id="SSF52540">
    <property type="entry name" value="P-loop containing nucleoside triphosphate hydrolases"/>
    <property type="match status" value="1"/>
</dbReference>
<dbReference type="PRINTS" id="PR00038">
    <property type="entry name" value="HTHLUXR"/>
</dbReference>
<name>A0A327ZKT6_9ACTN</name>
<dbReference type="GO" id="GO:0006355">
    <property type="term" value="P:regulation of DNA-templated transcription"/>
    <property type="evidence" value="ECO:0007669"/>
    <property type="project" value="InterPro"/>
</dbReference>
<dbReference type="SUPFAM" id="SSF46894">
    <property type="entry name" value="C-terminal effector domain of the bipartite response regulators"/>
    <property type="match status" value="1"/>
</dbReference>
<dbReference type="Pfam" id="PF00196">
    <property type="entry name" value="GerE"/>
    <property type="match status" value="1"/>
</dbReference>
<dbReference type="InterPro" id="IPR016032">
    <property type="entry name" value="Sig_transdc_resp-reg_C-effctor"/>
</dbReference>
<reference evidence="4 5" key="1">
    <citation type="submission" date="2018-06" db="EMBL/GenBank/DDBJ databases">
        <title>Genomic Encyclopedia of Type Strains, Phase III (KMG-III): the genomes of soil and plant-associated and newly described type strains.</title>
        <authorList>
            <person name="Whitman W."/>
        </authorList>
    </citation>
    <scope>NUCLEOTIDE SEQUENCE [LARGE SCALE GENOMIC DNA]</scope>
    <source>
        <strain evidence="4 5">CGMCC 4.7090</strain>
    </source>
</reference>
<dbReference type="Proteomes" id="UP000249341">
    <property type="component" value="Unassembled WGS sequence"/>
</dbReference>
<evidence type="ECO:0000256" key="1">
    <source>
        <dbReference type="ARBA" id="ARBA00022741"/>
    </source>
</evidence>
<protein>
    <submittedName>
        <fullName evidence="4">Regulatory LuxR family protein</fullName>
    </submittedName>
</protein>
<comment type="caution">
    <text evidence="4">The sequence shown here is derived from an EMBL/GenBank/DDBJ whole genome shotgun (WGS) entry which is preliminary data.</text>
</comment>
<keyword evidence="2" id="KW-0067">ATP-binding</keyword>
<keyword evidence="1" id="KW-0547">Nucleotide-binding</keyword>
<accession>A0A327ZKT6</accession>
<evidence type="ECO:0000313" key="5">
    <source>
        <dbReference type="Proteomes" id="UP000249341"/>
    </source>
</evidence>
<evidence type="ECO:0000313" key="4">
    <source>
        <dbReference type="EMBL" id="RAK43249.1"/>
    </source>
</evidence>
<dbReference type="InterPro" id="IPR041664">
    <property type="entry name" value="AAA_16"/>
</dbReference>
<dbReference type="Pfam" id="PF13191">
    <property type="entry name" value="AAA_16"/>
    <property type="match status" value="1"/>
</dbReference>
<proteinExistence type="predicted"/>
<dbReference type="GO" id="GO:0005737">
    <property type="term" value="C:cytoplasm"/>
    <property type="evidence" value="ECO:0007669"/>
    <property type="project" value="TreeGrafter"/>
</dbReference>
<gene>
    <name evidence="4" type="ORF">B0I29_101379</name>
</gene>
<dbReference type="InterPro" id="IPR027417">
    <property type="entry name" value="P-loop_NTPase"/>
</dbReference>
<dbReference type="PROSITE" id="PS00622">
    <property type="entry name" value="HTH_LUXR_1"/>
    <property type="match status" value="1"/>
</dbReference>
<dbReference type="AlphaFoldDB" id="A0A327ZKT6"/>
<dbReference type="InterPro" id="IPR000792">
    <property type="entry name" value="Tscrpt_reg_LuxR_C"/>
</dbReference>
<evidence type="ECO:0000259" key="3">
    <source>
        <dbReference type="PROSITE" id="PS50043"/>
    </source>
</evidence>
<dbReference type="CDD" id="cd06170">
    <property type="entry name" value="LuxR_C_like"/>
    <property type="match status" value="1"/>
</dbReference>
<feature type="domain" description="HTH luxR-type" evidence="3">
    <location>
        <begin position="828"/>
        <end position="892"/>
    </location>
</feature>
<dbReference type="Gene3D" id="1.10.10.10">
    <property type="entry name" value="Winged helix-like DNA-binding domain superfamily/Winged helix DNA-binding domain"/>
    <property type="match status" value="1"/>
</dbReference>
<dbReference type="GO" id="GO:0004016">
    <property type="term" value="F:adenylate cyclase activity"/>
    <property type="evidence" value="ECO:0007669"/>
    <property type="project" value="TreeGrafter"/>
</dbReference>
<dbReference type="PANTHER" id="PTHR16305">
    <property type="entry name" value="TESTICULAR SOLUBLE ADENYLYL CYCLASE"/>
    <property type="match status" value="1"/>
</dbReference>
<dbReference type="RefSeq" id="WP_181557645.1">
    <property type="nucleotide sequence ID" value="NZ_JACHWI010000001.1"/>
</dbReference>
<dbReference type="GO" id="GO:0005524">
    <property type="term" value="F:ATP binding"/>
    <property type="evidence" value="ECO:0007669"/>
    <property type="project" value="UniProtKB-KW"/>
</dbReference>
<sequence length="892" mass="95120">MILGRRSEINALATLLDGAASGDGGALVLRGEAGIGKSTLLDHAAEQASARGLRVLGTAGVQAEVHIPYASLHRLLRAAPDVSGAAVEILGSPDTLPFRAASALLDVLSADDTPVLITVEDLQWLDEASWEALAFVARRLRADRAAMLLTARDGRDVNRRLSGAGLPEVRLEALTRDDSAALLERAAPGLAARLATQVLLAARGNPLGLVELGEAALRSGSVAIRPSRLPLSERLERTFSGLVAELPPVTRSLLLVATLHDGDDLDEIVRACRLVEPRAVRHEDIDPAVATRLVQIDEQTRVQFRHPLLRSALYHSATAVQRRKAHAALAEALAGDPERSVWHRAAAADAPDEALARQLTETASQARHRHAAGIALMAFEQAARLSEDPAARGHRLLSASEMASEQGDNVAVGRLLGEVRAHELGQADRAVYDLRLETFHGTRFSGADWLTSVADALDTLAQAGEVTRSVQLLDTVALRVHFSEVEPAVTERLSTAIEGLMDISPDPQLPGTLGLIAPITHGAMVRGRIREQLTAGGNEPYAIFQLGLGASAIGDAPMACELLAVAAVGCRAQGRLGVLYRALICHAMPAVHTGDVRTALALLPEGEALAREIGEPNWLPAAWTAAGTAEALRGNVTAAEERAAATEAVLLPYGRNPLLAGVHQIRGIAALGAGRPDEAFRELSRVFDPADHSYHLYTGFYLVAHLAEAAAGSGSLAPLRRLVERLAPVGEQSQAPALMAGLGYARAVLEDSAEGWEKAVGEDLPGWPFEQARRRHAYGSWLRRRRKPAESRPLLRAAAATFDALGATAWAERSRAELRASGESLRKPAETAAELTPQETQIARLAAEGLSNRDIAERLFLSPRTVTTHLSRVYPKLGIRSRGELARALRIT</sequence>
<dbReference type="PROSITE" id="PS50043">
    <property type="entry name" value="HTH_LUXR_2"/>
    <property type="match status" value="1"/>
</dbReference>
<keyword evidence="5" id="KW-1185">Reference proteome</keyword>
<organism evidence="4 5">
    <name type="scientific">Actinoplanes lutulentus</name>
    <dbReference type="NCBI Taxonomy" id="1287878"/>
    <lineage>
        <taxon>Bacteria</taxon>
        <taxon>Bacillati</taxon>
        <taxon>Actinomycetota</taxon>
        <taxon>Actinomycetes</taxon>
        <taxon>Micromonosporales</taxon>
        <taxon>Micromonosporaceae</taxon>
        <taxon>Actinoplanes</taxon>
    </lineage>
</organism>
<dbReference type="EMBL" id="QLMJ01000001">
    <property type="protein sequence ID" value="RAK43249.1"/>
    <property type="molecule type" value="Genomic_DNA"/>
</dbReference>
<dbReference type="GO" id="GO:0003677">
    <property type="term" value="F:DNA binding"/>
    <property type="evidence" value="ECO:0007669"/>
    <property type="project" value="InterPro"/>
</dbReference>
<dbReference type="SMART" id="SM00421">
    <property type="entry name" value="HTH_LUXR"/>
    <property type="match status" value="1"/>
</dbReference>
<dbReference type="PANTHER" id="PTHR16305:SF35">
    <property type="entry name" value="TRANSCRIPTIONAL ACTIVATOR DOMAIN"/>
    <property type="match status" value="1"/>
</dbReference>
<dbReference type="InterPro" id="IPR036388">
    <property type="entry name" value="WH-like_DNA-bd_sf"/>
</dbReference>